<comment type="caution">
    <text evidence="1">The sequence shown here is derived from an EMBL/GenBank/DDBJ whole genome shotgun (WGS) entry which is preliminary data.</text>
</comment>
<keyword evidence="2" id="KW-1185">Reference proteome</keyword>
<accession>C8PIE7</accession>
<dbReference type="EMBL" id="ACYG01000027">
    <property type="protein sequence ID" value="EEV17312.1"/>
    <property type="molecule type" value="Genomic_DNA"/>
</dbReference>
<proteinExistence type="predicted"/>
<reference evidence="1 2" key="1">
    <citation type="submission" date="2009-07" db="EMBL/GenBank/DDBJ databases">
        <authorList>
            <person name="Madupu R."/>
            <person name="Sebastian Y."/>
            <person name="Durkin A.S."/>
            <person name="Torralba M."/>
            <person name="Methe B."/>
            <person name="Sutton G.G."/>
            <person name="Strausberg R.L."/>
            <person name="Nelson K.E."/>
        </authorList>
    </citation>
    <scope>NUCLEOTIDE SEQUENCE [LARGE SCALE GENOMIC DNA]</scope>
    <source>
        <strain evidence="1 2">RM3268</strain>
    </source>
</reference>
<protein>
    <submittedName>
        <fullName evidence="1">Uncharacterized protein</fullName>
    </submittedName>
</protein>
<gene>
    <name evidence="1" type="ORF">CAMGR0001_1608</name>
</gene>
<name>C8PIE7_9BACT</name>
<dbReference type="Proteomes" id="UP000005709">
    <property type="component" value="Unassembled WGS sequence"/>
</dbReference>
<organism evidence="1 2">
    <name type="scientific">Campylobacter gracilis RM3268</name>
    <dbReference type="NCBI Taxonomy" id="553220"/>
    <lineage>
        <taxon>Bacteria</taxon>
        <taxon>Pseudomonadati</taxon>
        <taxon>Campylobacterota</taxon>
        <taxon>Epsilonproteobacteria</taxon>
        <taxon>Campylobacterales</taxon>
        <taxon>Campylobacteraceae</taxon>
        <taxon>Campylobacter</taxon>
    </lineage>
</organism>
<dbReference type="AlphaFoldDB" id="C8PIE7"/>
<evidence type="ECO:0000313" key="1">
    <source>
        <dbReference type="EMBL" id="EEV17312.1"/>
    </source>
</evidence>
<sequence>MRVQRPIFKWRPRGEILKFRHAKGFKIHNERKILKFKISKFKIPEFHGAGKIKI</sequence>
<evidence type="ECO:0000313" key="2">
    <source>
        <dbReference type="Proteomes" id="UP000005709"/>
    </source>
</evidence>